<evidence type="ECO:0000313" key="2">
    <source>
        <dbReference type="Proteomes" id="UP001165960"/>
    </source>
</evidence>
<feature type="non-terminal residue" evidence="1">
    <location>
        <position position="172"/>
    </location>
</feature>
<reference evidence="1" key="1">
    <citation type="submission" date="2022-04" db="EMBL/GenBank/DDBJ databases">
        <title>Genome of the entomopathogenic fungus Entomophthora muscae.</title>
        <authorList>
            <person name="Elya C."/>
            <person name="Lovett B.R."/>
            <person name="Lee E."/>
            <person name="Macias A.M."/>
            <person name="Hajek A.E."/>
            <person name="De Bivort B.L."/>
            <person name="Kasson M.T."/>
            <person name="De Fine Licht H.H."/>
            <person name="Stajich J.E."/>
        </authorList>
    </citation>
    <scope>NUCLEOTIDE SEQUENCE</scope>
    <source>
        <strain evidence="1">Berkeley</strain>
    </source>
</reference>
<keyword evidence="2" id="KW-1185">Reference proteome</keyword>
<evidence type="ECO:0000313" key="1">
    <source>
        <dbReference type="EMBL" id="KAJ9072950.1"/>
    </source>
</evidence>
<name>A0ACC2TED9_9FUNG</name>
<organism evidence="1 2">
    <name type="scientific">Entomophthora muscae</name>
    <dbReference type="NCBI Taxonomy" id="34485"/>
    <lineage>
        <taxon>Eukaryota</taxon>
        <taxon>Fungi</taxon>
        <taxon>Fungi incertae sedis</taxon>
        <taxon>Zoopagomycota</taxon>
        <taxon>Entomophthoromycotina</taxon>
        <taxon>Entomophthoromycetes</taxon>
        <taxon>Entomophthorales</taxon>
        <taxon>Entomophthoraceae</taxon>
        <taxon>Entomophthora</taxon>
    </lineage>
</organism>
<sequence>MNKKGCYFYFWQALCCCLQKRSDLHELINAEGTKEAKDVFNFFAAFALVRKEETNAFYYSLLCYPYIIANQAAFAPFIEYSETQWVVIFQRAHHIQKGSNSITLNCFKEVKDRLIKTLSSLEWGHSQFATRFWGKKPKFNKILIHFITQQAISAWLFKTGMMTKGNLKKTKA</sequence>
<accession>A0ACC2TED9</accession>
<comment type="caution">
    <text evidence="1">The sequence shown here is derived from an EMBL/GenBank/DDBJ whole genome shotgun (WGS) entry which is preliminary data.</text>
</comment>
<proteinExistence type="predicted"/>
<dbReference type="EMBL" id="QTSX02002946">
    <property type="protein sequence ID" value="KAJ9072950.1"/>
    <property type="molecule type" value="Genomic_DNA"/>
</dbReference>
<gene>
    <name evidence="1" type="ORF">DSO57_1021710</name>
</gene>
<dbReference type="Proteomes" id="UP001165960">
    <property type="component" value="Unassembled WGS sequence"/>
</dbReference>
<protein>
    <submittedName>
        <fullName evidence="1">Uncharacterized protein</fullName>
    </submittedName>
</protein>